<evidence type="ECO:0000313" key="1">
    <source>
        <dbReference type="EMBL" id="MDA6068951.1"/>
    </source>
</evidence>
<organism evidence="1 2">
    <name type="scientific">Flavobacterium azizsancarii</name>
    <dbReference type="NCBI Taxonomy" id="2961580"/>
    <lineage>
        <taxon>Bacteria</taxon>
        <taxon>Pseudomonadati</taxon>
        <taxon>Bacteroidota</taxon>
        <taxon>Flavobacteriia</taxon>
        <taxon>Flavobacteriales</taxon>
        <taxon>Flavobacteriaceae</taxon>
        <taxon>Flavobacterium</taxon>
    </lineage>
</organism>
<comment type="caution">
    <text evidence="1">The sequence shown here is derived from an EMBL/GenBank/DDBJ whole genome shotgun (WGS) entry which is preliminary data.</text>
</comment>
<reference evidence="1 2" key="1">
    <citation type="journal article" date="2023" name="Chemosphere">
        <title>Whole genome analysis of Flavobacterium aziz-sancarii sp. nov., isolated from Ardley Island (Antarctica), revealed a rich resistome and bioremediation potential.</title>
        <authorList>
            <person name="Otur C."/>
            <person name="Okay S."/>
            <person name="Kurt-Kizildogan A."/>
        </authorList>
    </citation>
    <scope>NUCLEOTIDE SEQUENCE [LARGE SCALE GENOMIC DNA]</scope>
    <source>
        <strain evidence="1 2">AC</strain>
    </source>
</reference>
<proteinExistence type="predicted"/>
<evidence type="ECO:0008006" key="3">
    <source>
        <dbReference type="Google" id="ProtNLM"/>
    </source>
</evidence>
<sequence>MTKKEIKAFCKANAITSYYINDDLSIDVDGSVCLTIEDTELPVQFNEVNGDFRLTGSDNFTSLKGSPRSVFGNLHCADLSLTSLDGAPDYVQYNFECSGNPITCLEGMPEVLGGFVCFDTLVTIDSIFELSPKSEERVLTFINGYFDFNEYIDSRNDFDVNAKTWLEFNDLLPAGSMFNYAIAKRQHTIAQIIN</sequence>
<dbReference type="EMBL" id="JAMZNK010000005">
    <property type="protein sequence ID" value="MDA6068951.1"/>
    <property type="molecule type" value="Genomic_DNA"/>
</dbReference>
<dbReference type="RefSeq" id="WP_271334785.1">
    <property type="nucleotide sequence ID" value="NZ_JAMZNK010000005.1"/>
</dbReference>
<name>A0ABT4W8Y6_9FLAO</name>
<keyword evidence="2" id="KW-1185">Reference proteome</keyword>
<dbReference type="Proteomes" id="UP001212170">
    <property type="component" value="Unassembled WGS sequence"/>
</dbReference>
<gene>
    <name evidence="1" type="ORF">NJT12_04880</name>
</gene>
<evidence type="ECO:0000313" key="2">
    <source>
        <dbReference type="Proteomes" id="UP001212170"/>
    </source>
</evidence>
<protein>
    <recommendedName>
        <fullName evidence="3">Pentapeptide repeat-containing protein</fullName>
    </recommendedName>
</protein>
<accession>A0ABT4W8Y6</accession>